<keyword evidence="3" id="KW-1185">Reference proteome</keyword>
<feature type="region of interest" description="Disordered" evidence="1">
    <location>
        <begin position="8"/>
        <end position="39"/>
    </location>
</feature>
<sequence length="95" mass="9828">MFLLIPAAPASAGSVETNSPSATFAASPEARTSGPQRPVWPRSADRFCADRCAAPVVGLTCGLTHIVDPPSFRAVAIPCVMDIQAIGEPGGLFFD</sequence>
<evidence type="ECO:0000313" key="3">
    <source>
        <dbReference type="Proteomes" id="UP000298781"/>
    </source>
</evidence>
<name>A0A4D7BGG8_9HYPH</name>
<reference evidence="2 3" key="1">
    <citation type="submission" date="2019-04" db="EMBL/GenBank/DDBJ databases">
        <title>Phreatobacter aquaticus sp. nov.</title>
        <authorList>
            <person name="Choi A."/>
        </authorList>
    </citation>
    <scope>NUCLEOTIDE SEQUENCE [LARGE SCALE GENOMIC DNA]</scope>
    <source>
        <strain evidence="2 3">KCTC 52518</strain>
    </source>
</reference>
<evidence type="ECO:0000256" key="1">
    <source>
        <dbReference type="SAM" id="MobiDB-lite"/>
    </source>
</evidence>
<feature type="compositionally biased region" description="Polar residues" evidence="1">
    <location>
        <begin position="14"/>
        <end position="24"/>
    </location>
</feature>
<evidence type="ECO:0000313" key="2">
    <source>
        <dbReference type="EMBL" id="QCI68256.1"/>
    </source>
</evidence>
<dbReference type="KEGG" id="pstg:E8M01_30945"/>
<protein>
    <submittedName>
        <fullName evidence="2">Uncharacterized protein</fullName>
    </submittedName>
</protein>
<dbReference type="AlphaFoldDB" id="A0A4D7BGG8"/>
<dbReference type="RefSeq" id="WP_136963675.1">
    <property type="nucleotide sequence ID" value="NZ_CP039690.1"/>
</dbReference>
<accession>A0A4D7BGG8</accession>
<proteinExistence type="predicted"/>
<dbReference type="Proteomes" id="UP000298781">
    <property type="component" value="Chromosome"/>
</dbReference>
<organism evidence="2 3">
    <name type="scientific">Phreatobacter stygius</name>
    <dbReference type="NCBI Taxonomy" id="1940610"/>
    <lineage>
        <taxon>Bacteria</taxon>
        <taxon>Pseudomonadati</taxon>
        <taxon>Pseudomonadota</taxon>
        <taxon>Alphaproteobacteria</taxon>
        <taxon>Hyphomicrobiales</taxon>
        <taxon>Phreatobacteraceae</taxon>
        <taxon>Phreatobacter</taxon>
    </lineage>
</organism>
<dbReference type="EMBL" id="CP039690">
    <property type="protein sequence ID" value="QCI68256.1"/>
    <property type="molecule type" value="Genomic_DNA"/>
</dbReference>
<gene>
    <name evidence="2" type="ORF">E8M01_30945</name>
</gene>